<feature type="region of interest" description="Disordered" evidence="1">
    <location>
        <begin position="1"/>
        <end position="31"/>
    </location>
</feature>
<reference evidence="2" key="2">
    <citation type="journal article" date="2024" name="Plant">
        <title>Genomic evolution and insights into agronomic trait innovations of Sesamum species.</title>
        <authorList>
            <person name="Miao H."/>
            <person name="Wang L."/>
            <person name="Qu L."/>
            <person name="Liu H."/>
            <person name="Sun Y."/>
            <person name="Le M."/>
            <person name="Wang Q."/>
            <person name="Wei S."/>
            <person name="Zheng Y."/>
            <person name="Lin W."/>
            <person name="Duan Y."/>
            <person name="Cao H."/>
            <person name="Xiong S."/>
            <person name="Wang X."/>
            <person name="Wei L."/>
            <person name="Li C."/>
            <person name="Ma Q."/>
            <person name="Ju M."/>
            <person name="Zhao R."/>
            <person name="Li G."/>
            <person name="Mu C."/>
            <person name="Tian Q."/>
            <person name="Mei H."/>
            <person name="Zhang T."/>
            <person name="Gao T."/>
            <person name="Zhang H."/>
        </authorList>
    </citation>
    <scope>NUCLEOTIDE SEQUENCE</scope>
    <source>
        <strain evidence="2">G01</strain>
    </source>
</reference>
<reference evidence="2" key="1">
    <citation type="submission" date="2020-06" db="EMBL/GenBank/DDBJ databases">
        <authorList>
            <person name="Li T."/>
            <person name="Hu X."/>
            <person name="Zhang T."/>
            <person name="Song X."/>
            <person name="Zhang H."/>
            <person name="Dai N."/>
            <person name="Sheng W."/>
            <person name="Hou X."/>
            <person name="Wei L."/>
        </authorList>
    </citation>
    <scope>NUCLEOTIDE SEQUENCE</scope>
    <source>
        <strain evidence="2">G01</strain>
        <tissue evidence="2">Leaf</tissue>
    </source>
</reference>
<accession>A0AAW2RIX4</accession>
<evidence type="ECO:0000313" key="2">
    <source>
        <dbReference type="EMBL" id="KAL0379949.1"/>
    </source>
</evidence>
<feature type="region of interest" description="Disordered" evidence="1">
    <location>
        <begin position="166"/>
        <end position="207"/>
    </location>
</feature>
<proteinExistence type="predicted"/>
<organism evidence="2">
    <name type="scientific">Sesamum angustifolium</name>
    <dbReference type="NCBI Taxonomy" id="2727405"/>
    <lineage>
        <taxon>Eukaryota</taxon>
        <taxon>Viridiplantae</taxon>
        <taxon>Streptophyta</taxon>
        <taxon>Embryophyta</taxon>
        <taxon>Tracheophyta</taxon>
        <taxon>Spermatophyta</taxon>
        <taxon>Magnoliopsida</taxon>
        <taxon>eudicotyledons</taxon>
        <taxon>Gunneridae</taxon>
        <taxon>Pentapetalae</taxon>
        <taxon>asterids</taxon>
        <taxon>lamiids</taxon>
        <taxon>Lamiales</taxon>
        <taxon>Pedaliaceae</taxon>
        <taxon>Sesamum</taxon>
    </lineage>
</organism>
<feature type="compositionally biased region" description="Polar residues" evidence="1">
    <location>
        <begin position="8"/>
        <end position="31"/>
    </location>
</feature>
<comment type="caution">
    <text evidence="2">The sequence shown here is derived from an EMBL/GenBank/DDBJ whole genome shotgun (WGS) entry which is preliminary data.</text>
</comment>
<protein>
    <submittedName>
        <fullName evidence="2">Uncharacterized protein</fullName>
    </submittedName>
</protein>
<gene>
    <name evidence="2" type="ORF">Sangu_0059200</name>
</gene>
<evidence type="ECO:0000256" key="1">
    <source>
        <dbReference type="SAM" id="MobiDB-lite"/>
    </source>
</evidence>
<name>A0AAW2RIX4_9LAMI</name>
<dbReference type="EMBL" id="JACGWK010000001">
    <property type="protein sequence ID" value="KAL0379949.1"/>
    <property type="molecule type" value="Genomic_DNA"/>
</dbReference>
<sequence>MEMEDSITLPSASPRNPFSQDPTSGATFTPSDDNFLLNSPYLHRLIHHLTTTTAAANPRSNPAPKSSIEALQEVTITLESDPTMLCPVFCRFKLPAAEEETEENGEEGYVGSVRLEELVDDEVDLYGFRNTLRHIARRHRWNEEGHIGSGSEGNLLSPTQIGEVERGDGVLERENSVETVSSLPRWPVEERRGGSGGNDGTDAFARS</sequence>
<feature type="compositionally biased region" description="Basic and acidic residues" evidence="1">
    <location>
        <begin position="166"/>
        <end position="176"/>
    </location>
</feature>
<dbReference type="AlphaFoldDB" id="A0AAW2RIX4"/>